<dbReference type="Gene3D" id="3.30.40.10">
    <property type="entry name" value="Zinc/RING finger domain, C3HC4 (zinc finger)"/>
    <property type="match status" value="1"/>
</dbReference>
<dbReference type="Proteomes" id="UP000747110">
    <property type="component" value="Unassembled WGS sequence"/>
</dbReference>
<evidence type="ECO:0000256" key="2">
    <source>
        <dbReference type="ARBA" id="ARBA00004141"/>
    </source>
</evidence>
<feature type="compositionally biased region" description="Polar residues" evidence="13">
    <location>
        <begin position="904"/>
        <end position="919"/>
    </location>
</feature>
<keyword evidence="9" id="KW-0862">Zinc</keyword>
<feature type="region of interest" description="Disordered" evidence="13">
    <location>
        <begin position="247"/>
        <end position="276"/>
    </location>
</feature>
<feature type="region of interest" description="Disordered" evidence="13">
    <location>
        <begin position="1088"/>
        <end position="1120"/>
    </location>
</feature>
<evidence type="ECO:0000256" key="12">
    <source>
        <dbReference type="PROSITE-ProRule" id="PRU00175"/>
    </source>
</evidence>
<dbReference type="InterPro" id="IPR001841">
    <property type="entry name" value="Znf_RING"/>
</dbReference>
<evidence type="ECO:0000256" key="4">
    <source>
        <dbReference type="ARBA" id="ARBA00022679"/>
    </source>
</evidence>
<dbReference type="AlphaFoldDB" id="A0A8J4LYQ9"/>
<dbReference type="SUPFAM" id="SSF57850">
    <property type="entry name" value="RING/U-box"/>
    <property type="match status" value="1"/>
</dbReference>
<feature type="compositionally biased region" description="Low complexity" evidence="13">
    <location>
        <begin position="1032"/>
        <end position="1045"/>
    </location>
</feature>
<dbReference type="PANTHER" id="PTHR45977">
    <property type="entry name" value="TARGET OF ERK KINASE MPK-1"/>
    <property type="match status" value="1"/>
</dbReference>
<feature type="domain" description="RING-type" evidence="14">
    <location>
        <begin position="347"/>
        <end position="388"/>
    </location>
</feature>
<evidence type="ECO:0000256" key="11">
    <source>
        <dbReference type="ARBA" id="ARBA00023136"/>
    </source>
</evidence>
<dbReference type="Pfam" id="PF13639">
    <property type="entry name" value="zf-RING_2"/>
    <property type="match status" value="1"/>
</dbReference>
<feature type="region of interest" description="Disordered" evidence="13">
    <location>
        <begin position="58"/>
        <end position="95"/>
    </location>
</feature>
<evidence type="ECO:0000256" key="9">
    <source>
        <dbReference type="ARBA" id="ARBA00022833"/>
    </source>
</evidence>
<dbReference type="Proteomes" id="UP000722791">
    <property type="component" value="Unassembled WGS sequence"/>
</dbReference>
<evidence type="ECO:0000313" key="15">
    <source>
        <dbReference type="EMBL" id="GIL91398.1"/>
    </source>
</evidence>
<evidence type="ECO:0000256" key="1">
    <source>
        <dbReference type="ARBA" id="ARBA00000900"/>
    </source>
</evidence>
<comment type="caution">
    <text evidence="16">The sequence shown here is derived from an EMBL/GenBank/DDBJ whole genome shotgun (WGS) entry which is preliminary data.</text>
</comment>
<feature type="compositionally biased region" description="Low complexity" evidence="13">
    <location>
        <begin position="396"/>
        <end position="416"/>
    </location>
</feature>
<gene>
    <name evidence="15" type="ORF">Vretifemale_19014</name>
    <name evidence="16" type="ORF">Vretimale_17791</name>
</gene>
<dbReference type="GO" id="GO:0016567">
    <property type="term" value="P:protein ubiquitination"/>
    <property type="evidence" value="ECO:0007669"/>
    <property type="project" value="TreeGrafter"/>
</dbReference>
<dbReference type="SMART" id="SM00184">
    <property type="entry name" value="RING"/>
    <property type="match status" value="1"/>
</dbReference>
<evidence type="ECO:0000259" key="14">
    <source>
        <dbReference type="PROSITE" id="PS50089"/>
    </source>
</evidence>
<keyword evidence="10" id="KW-1133">Transmembrane helix</keyword>
<evidence type="ECO:0000256" key="7">
    <source>
        <dbReference type="ARBA" id="ARBA00022771"/>
    </source>
</evidence>
<keyword evidence="5" id="KW-0812">Transmembrane</keyword>
<dbReference type="GO" id="GO:0008270">
    <property type="term" value="F:zinc ion binding"/>
    <property type="evidence" value="ECO:0007669"/>
    <property type="project" value="UniProtKB-KW"/>
</dbReference>
<dbReference type="GO" id="GO:0006511">
    <property type="term" value="P:ubiquitin-dependent protein catabolic process"/>
    <property type="evidence" value="ECO:0007669"/>
    <property type="project" value="TreeGrafter"/>
</dbReference>
<evidence type="ECO:0000313" key="17">
    <source>
        <dbReference type="Proteomes" id="UP000722791"/>
    </source>
</evidence>
<organism evidence="16 17">
    <name type="scientific">Volvox reticuliferus</name>
    <dbReference type="NCBI Taxonomy" id="1737510"/>
    <lineage>
        <taxon>Eukaryota</taxon>
        <taxon>Viridiplantae</taxon>
        <taxon>Chlorophyta</taxon>
        <taxon>core chlorophytes</taxon>
        <taxon>Chlorophyceae</taxon>
        <taxon>CS clade</taxon>
        <taxon>Chlamydomonadales</taxon>
        <taxon>Volvocaceae</taxon>
        <taxon>Volvox</taxon>
    </lineage>
</organism>
<proteinExistence type="predicted"/>
<feature type="region of interest" description="Disordered" evidence="13">
    <location>
        <begin position="850"/>
        <end position="953"/>
    </location>
</feature>
<keyword evidence="6" id="KW-0479">Metal-binding</keyword>
<feature type="region of interest" description="Disordered" evidence="13">
    <location>
        <begin position="396"/>
        <end position="480"/>
    </location>
</feature>
<evidence type="ECO:0000256" key="8">
    <source>
        <dbReference type="ARBA" id="ARBA00022786"/>
    </source>
</evidence>
<evidence type="ECO:0000313" key="18">
    <source>
        <dbReference type="Proteomes" id="UP000747110"/>
    </source>
</evidence>
<comment type="catalytic activity">
    <reaction evidence="1">
        <text>S-ubiquitinyl-[E2 ubiquitin-conjugating enzyme]-L-cysteine + [acceptor protein]-L-lysine = [E2 ubiquitin-conjugating enzyme]-L-cysteine + N(6)-ubiquitinyl-[acceptor protein]-L-lysine.</text>
        <dbReference type="EC" id="2.3.2.27"/>
    </reaction>
</comment>
<keyword evidence="8" id="KW-0833">Ubl conjugation pathway</keyword>
<evidence type="ECO:0000256" key="5">
    <source>
        <dbReference type="ARBA" id="ARBA00022692"/>
    </source>
</evidence>
<protein>
    <recommendedName>
        <fullName evidence="3">RING-type E3 ubiquitin transferase</fullName>
        <ecNumber evidence="3">2.3.2.27</ecNumber>
    </recommendedName>
</protein>
<dbReference type="PROSITE" id="PS50089">
    <property type="entry name" value="ZF_RING_2"/>
    <property type="match status" value="1"/>
</dbReference>
<feature type="region of interest" description="Disordered" evidence="13">
    <location>
        <begin position="998"/>
        <end position="1055"/>
    </location>
</feature>
<comment type="subcellular location">
    <subcellularLocation>
        <location evidence="2">Membrane</location>
        <topology evidence="2">Multi-pass membrane protein</topology>
    </subcellularLocation>
</comment>
<dbReference type="GO" id="GO:0061630">
    <property type="term" value="F:ubiquitin protein ligase activity"/>
    <property type="evidence" value="ECO:0007669"/>
    <property type="project" value="UniProtKB-EC"/>
</dbReference>
<dbReference type="EMBL" id="BNCQ01000060">
    <property type="protein sequence ID" value="GIM14925.1"/>
    <property type="molecule type" value="Genomic_DNA"/>
</dbReference>
<sequence length="1120" mass="114412">MPRTGAPQSASRILNCYVCNQSFPKSEFNTELNEDGHECCPECGSEFVEIIDQAEQASTSTVASGSNVGGQSAARNDPPPGDAGAGGSRSGGASRAPRVEVHAMFHSDSGDAPDMPMSFVDAISRFAPLSLPNGQQAFVLQVQDGALLSPFTMGVPFSDAIAMNPEDWVVGDDLDAVVSRVLDAYMPPRRSTATEVLNTLPRLRVRGGPLSPRPTATLEAAARAATSTPSNPSHLHAPKFSSTDAVASSGGFGCDSGEEDDELARTGRAATSVGGDSAAEARAETIKYSDVLEGRHVDSLAPSTSMAAASASSAPTMAVAPAEAKAMEAKAEVAGDGFASCQPGELCTVCHDAFKPGGEVVELPCRHCFHEDCIMPWLRQQNTCPVCRMRLLEGNNRSSANSNSRSARHQASSQQADATPATNAARERERHSGAVRSNGGGDDDNWQPFSDWAHSQFAHLPSAQPRRPVSGAEPTDDFRSQRMVPLPLQQQQQGREAAGPAAGFPLLAALHPHPATGGLSTEERRAAEEALEPLRTRFAPIRLLNAPVFPTSGAGPVRGTASNIVMRPPWWPGAMAAGPTRGPLQGPTRTTDGATAQEQRRRTQEQQQGNNGGGGLANNPILNLFGTSGTVRPGSRSANGAPWAGGGGADGGTRSALRGGFLTSAGGGGTGATAGPVLERRQRTQRQTPPSPSVTATVGSGARSGMVSNQAAGHPSSVHAAAAARLSARALGQSLVSSLMSFTPPQSAARAASAAGTGDELRSSGGPGAANTAPCMSDRISELFDEVEEVLLRPDTAGRPYSSGTEDLARNVSGDVSARYTAEIRRMFGPLMGVPAAAAAAVPELLNSSIPTAGTEGSPRTSSSGLANQRSRAVMEDGEPGGGPEPTEDGPCRQVARHTRLQDAATQAHQRKTSSSSNDGGDVDENRGCHSASTSNTAVRGMGEGYGASGLRDTRSDLAGAATEATMRKISARAALATARRGHLVAAARAATPASALAVRSSGVRRRSGSANCGGESGSTAPDSNSGDSGEAAMTAAAAATNTSSAPPPCPDSGGGRGGFNPFAAVIGGAGAGLRLLGGVAGNLILRRRPSGGSRLNAAAKSQGDNGGSGSTEDSAREQQ</sequence>
<name>A0A8J4LYQ9_9CHLO</name>
<evidence type="ECO:0000256" key="6">
    <source>
        <dbReference type="ARBA" id="ARBA00022723"/>
    </source>
</evidence>
<evidence type="ECO:0000313" key="16">
    <source>
        <dbReference type="EMBL" id="GIM14925.1"/>
    </source>
</evidence>
<evidence type="ECO:0000256" key="13">
    <source>
        <dbReference type="SAM" id="MobiDB-lite"/>
    </source>
</evidence>
<dbReference type="InterPro" id="IPR013083">
    <property type="entry name" value="Znf_RING/FYVE/PHD"/>
</dbReference>
<dbReference type="CDD" id="cd16667">
    <property type="entry name" value="RING-H2_RNF126-like"/>
    <property type="match status" value="1"/>
</dbReference>
<evidence type="ECO:0000256" key="10">
    <source>
        <dbReference type="ARBA" id="ARBA00022989"/>
    </source>
</evidence>
<feature type="region of interest" description="Disordered" evidence="13">
    <location>
        <begin position="750"/>
        <end position="774"/>
    </location>
</feature>
<dbReference type="EMBL" id="BNCP01000064">
    <property type="protein sequence ID" value="GIL91398.1"/>
    <property type="molecule type" value="Genomic_DNA"/>
</dbReference>
<dbReference type="GO" id="GO:0016020">
    <property type="term" value="C:membrane"/>
    <property type="evidence" value="ECO:0007669"/>
    <property type="project" value="UniProtKB-SubCell"/>
</dbReference>
<dbReference type="PANTHER" id="PTHR45977:SF4">
    <property type="entry name" value="RING-TYPE DOMAIN-CONTAINING PROTEIN"/>
    <property type="match status" value="1"/>
</dbReference>
<keyword evidence="4" id="KW-0808">Transferase</keyword>
<feature type="compositionally biased region" description="Polar residues" evidence="13">
    <location>
        <begin position="1018"/>
        <end position="1028"/>
    </location>
</feature>
<dbReference type="EC" id="2.3.2.27" evidence="3"/>
<keyword evidence="18" id="KW-1185">Reference proteome</keyword>
<evidence type="ECO:0000256" key="3">
    <source>
        <dbReference type="ARBA" id="ARBA00012483"/>
    </source>
</evidence>
<feature type="compositionally biased region" description="Polar residues" evidence="13">
    <location>
        <begin position="58"/>
        <end position="70"/>
    </location>
</feature>
<accession>A0A8J4LYQ9</accession>
<feature type="compositionally biased region" description="Polar residues" evidence="13">
    <location>
        <begin position="858"/>
        <end position="871"/>
    </location>
</feature>
<keyword evidence="11" id="KW-0472">Membrane</keyword>
<reference evidence="16" key="1">
    <citation type="journal article" date="2021" name="Proc. Natl. Acad. Sci. U.S.A.">
        <title>Three genomes in the algal genus Volvox reveal the fate of a haploid sex-determining region after a transition to homothallism.</title>
        <authorList>
            <person name="Yamamoto K."/>
            <person name="Hamaji T."/>
            <person name="Kawai-Toyooka H."/>
            <person name="Matsuzaki R."/>
            <person name="Takahashi F."/>
            <person name="Nishimura Y."/>
            <person name="Kawachi M."/>
            <person name="Noguchi H."/>
            <person name="Minakuchi Y."/>
            <person name="Umen J.G."/>
            <person name="Toyoda A."/>
            <person name="Nozaki H."/>
        </authorList>
    </citation>
    <scope>NUCLEOTIDE SEQUENCE</scope>
    <source>
        <strain evidence="16">NIES-3785</strain>
        <strain evidence="15">NIES-3786</strain>
    </source>
</reference>
<keyword evidence="7 12" id="KW-0863">Zinc-finger</keyword>
<dbReference type="OrthoDB" id="21204at2759"/>
<feature type="region of interest" description="Disordered" evidence="13">
    <location>
        <begin position="575"/>
        <end position="713"/>
    </location>
</feature>